<dbReference type="OrthoDB" id="194368at2"/>
<dbReference type="PROSITE" id="PS50943">
    <property type="entry name" value="HTH_CROC1"/>
    <property type="match status" value="1"/>
</dbReference>
<dbReference type="PANTHER" id="PTHR46797:SF1">
    <property type="entry name" value="METHYLPHOSPHONATE SYNTHASE"/>
    <property type="match status" value="1"/>
</dbReference>
<organism evidence="3 4">
    <name type="scientific">Paenibacillus taihuensis</name>
    <dbReference type="NCBI Taxonomy" id="1156355"/>
    <lineage>
        <taxon>Bacteria</taxon>
        <taxon>Bacillati</taxon>
        <taxon>Bacillota</taxon>
        <taxon>Bacilli</taxon>
        <taxon>Bacillales</taxon>
        <taxon>Paenibacillaceae</taxon>
        <taxon>Paenibacillus</taxon>
    </lineage>
</organism>
<dbReference type="EMBL" id="QTTN01000005">
    <property type="protein sequence ID" value="REE91373.1"/>
    <property type="molecule type" value="Genomic_DNA"/>
</dbReference>
<keyword evidence="4" id="KW-1185">Reference proteome</keyword>
<dbReference type="GO" id="GO:0003677">
    <property type="term" value="F:DNA binding"/>
    <property type="evidence" value="ECO:0007669"/>
    <property type="project" value="UniProtKB-KW"/>
</dbReference>
<gene>
    <name evidence="3" type="ORF">A8990_10578</name>
</gene>
<evidence type="ECO:0000313" key="4">
    <source>
        <dbReference type="Proteomes" id="UP000256304"/>
    </source>
</evidence>
<sequence length="136" mass="15473">MSDLRKGLGERIKEVRTKRGMTLEELGFQSGMTKSALSKVEKGRVSISSENLYAISLVFNTSVDWLMTGEERPTPRNDHKESASFFCIKREVVSQFDHLLEALDEQDLAFIGRYIELASFNKQHKTAKESDQPKSD</sequence>
<dbReference type="GO" id="GO:0005829">
    <property type="term" value="C:cytosol"/>
    <property type="evidence" value="ECO:0007669"/>
    <property type="project" value="TreeGrafter"/>
</dbReference>
<keyword evidence="1" id="KW-0238">DNA-binding</keyword>
<comment type="caution">
    <text evidence="3">The sequence shown here is derived from an EMBL/GenBank/DDBJ whole genome shotgun (WGS) entry which is preliminary data.</text>
</comment>
<dbReference type="CDD" id="cd00093">
    <property type="entry name" value="HTH_XRE"/>
    <property type="match status" value="1"/>
</dbReference>
<dbReference type="Pfam" id="PF01381">
    <property type="entry name" value="HTH_3"/>
    <property type="match status" value="1"/>
</dbReference>
<dbReference type="Proteomes" id="UP000256304">
    <property type="component" value="Unassembled WGS sequence"/>
</dbReference>
<reference evidence="3 4" key="1">
    <citation type="submission" date="2018-08" db="EMBL/GenBank/DDBJ databases">
        <title>Genomic Encyclopedia of Type Strains, Phase III (KMG-III): the genomes of soil and plant-associated and newly described type strains.</title>
        <authorList>
            <person name="Whitman W."/>
        </authorList>
    </citation>
    <scope>NUCLEOTIDE SEQUENCE [LARGE SCALE GENOMIC DNA]</scope>
    <source>
        <strain evidence="3 4">CGMCC 1.10966</strain>
    </source>
</reference>
<accession>A0A3D9SBV0</accession>
<evidence type="ECO:0000259" key="2">
    <source>
        <dbReference type="PROSITE" id="PS50943"/>
    </source>
</evidence>
<proteinExistence type="predicted"/>
<evidence type="ECO:0000313" key="3">
    <source>
        <dbReference type="EMBL" id="REE91373.1"/>
    </source>
</evidence>
<dbReference type="PANTHER" id="PTHR46797">
    <property type="entry name" value="HTH-TYPE TRANSCRIPTIONAL REGULATOR"/>
    <property type="match status" value="1"/>
</dbReference>
<dbReference type="AlphaFoldDB" id="A0A3D9SBV0"/>
<dbReference type="Gene3D" id="1.10.260.40">
    <property type="entry name" value="lambda repressor-like DNA-binding domains"/>
    <property type="match status" value="1"/>
</dbReference>
<dbReference type="SMART" id="SM00530">
    <property type="entry name" value="HTH_XRE"/>
    <property type="match status" value="1"/>
</dbReference>
<evidence type="ECO:0000256" key="1">
    <source>
        <dbReference type="ARBA" id="ARBA00023125"/>
    </source>
</evidence>
<dbReference type="InterPro" id="IPR050807">
    <property type="entry name" value="TransReg_Diox_bact_type"/>
</dbReference>
<dbReference type="GO" id="GO:0003700">
    <property type="term" value="F:DNA-binding transcription factor activity"/>
    <property type="evidence" value="ECO:0007669"/>
    <property type="project" value="TreeGrafter"/>
</dbReference>
<dbReference type="SUPFAM" id="SSF47413">
    <property type="entry name" value="lambda repressor-like DNA-binding domains"/>
    <property type="match status" value="1"/>
</dbReference>
<dbReference type="RefSeq" id="WP_147306781.1">
    <property type="nucleotide sequence ID" value="NZ_QTTN01000005.1"/>
</dbReference>
<feature type="domain" description="HTH cro/C1-type" evidence="2">
    <location>
        <begin position="12"/>
        <end position="66"/>
    </location>
</feature>
<name>A0A3D9SBV0_9BACL</name>
<protein>
    <submittedName>
        <fullName evidence="3">Transcriptional regulator with XRE-family HTH domain</fullName>
    </submittedName>
</protein>
<dbReference type="InterPro" id="IPR010982">
    <property type="entry name" value="Lambda_DNA-bd_dom_sf"/>
</dbReference>
<dbReference type="InterPro" id="IPR001387">
    <property type="entry name" value="Cro/C1-type_HTH"/>
</dbReference>